<feature type="chain" id="PRO_5030754042" description="SGNH hydrolase-type esterase domain-containing protein" evidence="1">
    <location>
        <begin position="20"/>
        <end position="233"/>
    </location>
</feature>
<feature type="signal peptide" evidence="1">
    <location>
        <begin position="1"/>
        <end position="19"/>
    </location>
</feature>
<dbReference type="Pfam" id="PF13472">
    <property type="entry name" value="Lipase_GDSL_2"/>
    <property type="match status" value="1"/>
</dbReference>
<dbReference type="PANTHER" id="PTHR30383:SF5">
    <property type="entry name" value="SGNH HYDROLASE-TYPE ESTERASE DOMAIN-CONTAINING PROTEIN"/>
    <property type="match status" value="1"/>
</dbReference>
<sequence>MKVACLFALALLAPLPVLAQHCGGTVRAATPAVARKDPPKWMAQHEAIRAKVAAAPKVDVVFVGDSITAHFSDDDRFARLPGLAGRTALNLAVPGDQTENVLWRLDRLPLEKVHPAQAVLLIGTNNLRGDDTACDIVAGIDAILGRLHAAWPEAQVVVIGILPRGKDMQFALERRRAVNAALAARTDIRFVDPTEAFVCGGTNACGYYQDDLLHLLPAGYERLWSILRPQLGY</sequence>
<dbReference type="PANTHER" id="PTHR30383">
    <property type="entry name" value="THIOESTERASE 1/PROTEASE 1/LYSOPHOSPHOLIPASE L1"/>
    <property type="match status" value="1"/>
</dbReference>
<keyword evidence="1" id="KW-0732">Signal</keyword>
<dbReference type="Proteomes" id="UP000443353">
    <property type="component" value="Unassembled WGS sequence"/>
</dbReference>
<gene>
    <name evidence="3" type="ORF">GPY61_06455</name>
</gene>
<protein>
    <recommendedName>
        <fullName evidence="2">SGNH hydrolase-type esterase domain-containing protein</fullName>
    </recommendedName>
</protein>
<accession>A0A7X3K758</accession>
<evidence type="ECO:0000259" key="2">
    <source>
        <dbReference type="Pfam" id="PF13472"/>
    </source>
</evidence>
<organism evidence="3 4">
    <name type="scientific">Massilia cellulosiltytica</name>
    <dbReference type="NCBI Taxonomy" id="2683234"/>
    <lineage>
        <taxon>Bacteria</taxon>
        <taxon>Pseudomonadati</taxon>
        <taxon>Pseudomonadota</taxon>
        <taxon>Betaproteobacteria</taxon>
        <taxon>Burkholderiales</taxon>
        <taxon>Oxalobacteraceae</taxon>
        <taxon>Telluria group</taxon>
        <taxon>Massilia</taxon>
    </lineage>
</organism>
<dbReference type="AlphaFoldDB" id="A0A7X3K758"/>
<proteinExistence type="predicted"/>
<evidence type="ECO:0000256" key="1">
    <source>
        <dbReference type="SAM" id="SignalP"/>
    </source>
</evidence>
<dbReference type="InterPro" id="IPR036514">
    <property type="entry name" value="SGNH_hydro_sf"/>
</dbReference>
<dbReference type="InterPro" id="IPR013830">
    <property type="entry name" value="SGNH_hydro"/>
</dbReference>
<dbReference type="RefSeq" id="WP_082577379.1">
    <property type="nucleotide sequence ID" value="NZ_WSES01000002.1"/>
</dbReference>
<comment type="caution">
    <text evidence="3">The sequence shown here is derived from an EMBL/GenBank/DDBJ whole genome shotgun (WGS) entry which is preliminary data.</text>
</comment>
<evidence type="ECO:0000313" key="4">
    <source>
        <dbReference type="Proteomes" id="UP000443353"/>
    </source>
</evidence>
<dbReference type="EMBL" id="WSES01000002">
    <property type="protein sequence ID" value="MVW59566.1"/>
    <property type="molecule type" value="Genomic_DNA"/>
</dbReference>
<keyword evidence="4" id="KW-1185">Reference proteome</keyword>
<feature type="domain" description="SGNH hydrolase-type esterase" evidence="2">
    <location>
        <begin position="62"/>
        <end position="222"/>
    </location>
</feature>
<name>A0A7X3K758_9BURK</name>
<dbReference type="Gene3D" id="3.40.50.1110">
    <property type="entry name" value="SGNH hydrolase"/>
    <property type="match status" value="1"/>
</dbReference>
<dbReference type="SUPFAM" id="SSF52266">
    <property type="entry name" value="SGNH hydrolase"/>
    <property type="match status" value="1"/>
</dbReference>
<reference evidence="3 4" key="1">
    <citation type="submission" date="2019-12" db="EMBL/GenBank/DDBJ databases">
        <authorList>
            <person name="Li C."/>
            <person name="Zhao J."/>
        </authorList>
    </citation>
    <scope>NUCLEOTIDE SEQUENCE [LARGE SCALE GENOMIC DNA]</scope>
    <source>
        <strain evidence="3 4">NEAU-DD11</strain>
    </source>
</reference>
<evidence type="ECO:0000313" key="3">
    <source>
        <dbReference type="EMBL" id="MVW59566.1"/>
    </source>
</evidence>
<dbReference type="InterPro" id="IPR051532">
    <property type="entry name" value="Ester_Hydrolysis_Enzymes"/>
</dbReference>
<dbReference type="GO" id="GO:0004622">
    <property type="term" value="F:phosphatidylcholine lysophospholipase activity"/>
    <property type="evidence" value="ECO:0007669"/>
    <property type="project" value="TreeGrafter"/>
</dbReference>